<gene>
    <name evidence="1" type="ORF">KQX54_004257</name>
</gene>
<name>A0AAV7J5B3_COTGL</name>
<evidence type="ECO:0000313" key="1">
    <source>
        <dbReference type="EMBL" id="KAH0566788.1"/>
    </source>
</evidence>
<proteinExistence type="predicted"/>
<dbReference type="AlphaFoldDB" id="A0AAV7J5B3"/>
<dbReference type="Proteomes" id="UP000826195">
    <property type="component" value="Unassembled WGS sequence"/>
</dbReference>
<organism evidence="1 2">
    <name type="scientific">Cotesia glomerata</name>
    <name type="common">Lepidopteran parasitic wasp</name>
    <name type="synonym">Apanteles glomeratus</name>
    <dbReference type="NCBI Taxonomy" id="32391"/>
    <lineage>
        <taxon>Eukaryota</taxon>
        <taxon>Metazoa</taxon>
        <taxon>Ecdysozoa</taxon>
        <taxon>Arthropoda</taxon>
        <taxon>Hexapoda</taxon>
        <taxon>Insecta</taxon>
        <taxon>Pterygota</taxon>
        <taxon>Neoptera</taxon>
        <taxon>Endopterygota</taxon>
        <taxon>Hymenoptera</taxon>
        <taxon>Apocrita</taxon>
        <taxon>Ichneumonoidea</taxon>
        <taxon>Braconidae</taxon>
        <taxon>Microgastrinae</taxon>
        <taxon>Cotesia</taxon>
    </lineage>
</organism>
<protein>
    <submittedName>
        <fullName evidence="1">Uncharacterized protein</fullName>
    </submittedName>
</protein>
<comment type="caution">
    <text evidence="1">The sequence shown here is derived from an EMBL/GenBank/DDBJ whole genome shotgun (WGS) entry which is preliminary data.</text>
</comment>
<dbReference type="EMBL" id="JAHXZJ010000001">
    <property type="protein sequence ID" value="KAH0566788.1"/>
    <property type="molecule type" value="Genomic_DNA"/>
</dbReference>
<sequence length="152" mass="17487">MLFQSTVIRDYAVVSVSFGGTSEIEIVAQLDRFRFRNASLLPCKTSTILGELRRCEHFREKEKQEERGGNTDEDGKQCVLFVNVNITRGDVFLVGGRQEYKRIEELTTCCWIETQKEDKCREGKTTLSESRETAFITFSTIREFTLVTRAPN</sequence>
<evidence type="ECO:0000313" key="2">
    <source>
        <dbReference type="Proteomes" id="UP000826195"/>
    </source>
</evidence>
<reference evidence="1 2" key="1">
    <citation type="journal article" date="2021" name="J. Hered.">
        <title>A chromosome-level genome assembly of the parasitoid wasp, Cotesia glomerata (Hymenoptera: Braconidae).</title>
        <authorList>
            <person name="Pinto B.J."/>
            <person name="Weis J.J."/>
            <person name="Gamble T."/>
            <person name="Ode P.J."/>
            <person name="Paul R."/>
            <person name="Zaspel J.M."/>
        </authorList>
    </citation>
    <scope>NUCLEOTIDE SEQUENCE [LARGE SCALE GENOMIC DNA]</scope>
    <source>
        <strain evidence="1">CgM1</strain>
    </source>
</reference>
<accession>A0AAV7J5B3</accession>
<keyword evidence="2" id="KW-1185">Reference proteome</keyword>